<dbReference type="EMBL" id="QGDH01000126">
    <property type="protein sequence ID" value="RAR05763.1"/>
    <property type="molecule type" value="Genomic_DNA"/>
</dbReference>
<keyword evidence="2" id="KW-1185">Reference proteome</keyword>
<organism evidence="1 2">
    <name type="scientific">Stemphylium lycopersici</name>
    <name type="common">Tomato gray leaf spot disease fungus</name>
    <name type="synonym">Thyrospora lycopersici</name>
    <dbReference type="NCBI Taxonomy" id="183478"/>
    <lineage>
        <taxon>Eukaryota</taxon>
        <taxon>Fungi</taxon>
        <taxon>Dikarya</taxon>
        <taxon>Ascomycota</taxon>
        <taxon>Pezizomycotina</taxon>
        <taxon>Dothideomycetes</taxon>
        <taxon>Pleosporomycetidae</taxon>
        <taxon>Pleosporales</taxon>
        <taxon>Pleosporineae</taxon>
        <taxon>Pleosporaceae</taxon>
        <taxon>Stemphylium</taxon>
    </lineage>
</organism>
<dbReference type="STRING" id="183478.A0A364MWM9"/>
<proteinExistence type="predicted"/>
<accession>A0A364MWM9</accession>
<gene>
    <name evidence="1" type="ORF">DDE83_007223</name>
</gene>
<dbReference type="AlphaFoldDB" id="A0A364MWM9"/>
<comment type="caution">
    <text evidence="1">The sequence shown here is derived from an EMBL/GenBank/DDBJ whole genome shotgun (WGS) entry which is preliminary data.</text>
</comment>
<reference evidence="2" key="1">
    <citation type="submission" date="2018-05" db="EMBL/GenBank/DDBJ databases">
        <title>Draft genome sequence of Stemphylium lycopersici strain CIDEFI 213.</title>
        <authorList>
            <person name="Medina R."/>
            <person name="Franco M.E.E."/>
            <person name="Lucentini C.G."/>
            <person name="Saparrat M.C.N."/>
            <person name="Balatti P.A."/>
        </authorList>
    </citation>
    <scope>NUCLEOTIDE SEQUENCE [LARGE SCALE GENOMIC DNA]</scope>
    <source>
        <strain evidence="2">CIDEFI 213</strain>
    </source>
</reference>
<evidence type="ECO:0000313" key="2">
    <source>
        <dbReference type="Proteomes" id="UP000249619"/>
    </source>
</evidence>
<name>A0A364MWM9_STELY</name>
<dbReference type="Proteomes" id="UP000249619">
    <property type="component" value="Unassembled WGS sequence"/>
</dbReference>
<sequence length="307" mass="33089">MSESSKLAYAIAVSKGSKLLKLMSFTDSEAGAMLEPPQLSAQSPFLTMDALLQSGYSTNLETLTNRLLLSQVQQTLGVDTKDNVFVGHSHLNSSENEDGEYVPITYAKFNTVISSSGGMIAAIDNESPTQATQRRRQQGGKHAGVLPALKYWSDVSFVQWESVTNGLANLQYVVRLGIANPPTLAIIKCIMENKGIQPCSYNFPPGLSTTAPASWPDTTWRLDQDEEPVAALLGTPNGAGVARLLIHHKKQLGHKRVEAVQLVNAKGDLPYLYGEPSLVFKIGNIRDEGDDGFGGSQETIVAIAGEN</sequence>
<protein>
    <submittedName>
        <fullName evidence="1">Uncharacterized protein</fullName>
    </submittedName>
</protein>
<evidence type="ECO:0000313" key="1">
    <source>
        <dbReference type="EMBL" id="RAR05763.1"/>
    </source>
</evidence>